<organism evidence="2">
    <name type="scientific">Sesamum radiatum</name>
    <name type="common">Black benniseed</name>
    <dbReference type="NCBI Taxonomy" id="300843"/>
    <lineage>
        <taxon>Eukaryota</taxon>
        <taxon>Viridiplantae</taxon>
        <taxon>Streptophyta</taxon>
        <taxon>Embryophyta</taxon>
        <taxon>Tracheophyta</taxon>
        <taxon>Spermatophyta</taxon>
        <taxon>Magnoliopsida</taxon>
        <taxon>eudicotyledons</taxon>
        <taxon>Gunneridae</taxon>
        <taxon>Pentapetalae</taxon>
        <taxon>asterids</taxon>
        <taxon>lamiids</taxon>
        <taxon>Lamiales</taxon>
        <taxon>Pedaliaceae</taxon>
        <taxon>Sesamum</taxon>
    </lineage>
</organism>
<dbReference type="PANTHER" id="PTHR47074:SF48">
    <property type="entry name" value="POLYNUCLEOTIDYL TRANSFERASE, RIBONUCLEASE H-LIKE SUPERFAMILY PROTEIN"/>
    <property type="match status" value="1"/>
</dbReference>
<accession>A0AAW2VZ44</accession>
<dbReference type="InterPro" id="IPR052929">
    <property type="entry name" value="RNase_H-like_EbsB-rel"/>
</dbReference>
<feature type="domain" description="Reverse transcriptase zinc-binding" evidence="1">
    <location>
        <begin position="102"/>
        <end position="196"/>
    </location>
</feature>
<name>A0AAW2VZ44_SESRA</name>
<comment type="caution">
    <text evidence="2">The sequence shown here is derived from an EMBL/GenBank/DDBJ whole genome shotgun (WGS) entry which is preliminary data.</text>
</comment>
<dbReference type="AlphaFoldDB" id="A0AAW2VZ44"/>
<evidence type="ECO:0000259" key="1">
    <source>
        <dbReference type="Pfam" id="PF13966"/>
    </source>
</evidence>
<proteinExistence type="predicted"/>
<dbReference type="EMBL" id="JACGWJ010000002">
    <property type="protein sequence ID" value="KAL0434847.1"/>
    <property type="molecule type" value="Genomic_DNA"/>
</dbReference>
<protein>
    <recommendedName>
        <fullName evidence="1">Reverse transcriptase zinc-binding domain-containing protein</fullName>
    </recommendedName>
</protein>
<dbReference type="PANTHER" id="PTHR47074">
    <property type="entry name" value="BNAC02G40300D PROTEIN"/>
    <property type="match status" value="1"/>
</dbReference>
<evidence type="ECO:0000313" key="2">
    <source>
        <dbReference type="EMBL" id="KAL0434847.1"/>
    </source>
</evidence>
<reference evidence="2" key="1">
    <citation type="submission" date="2020-06" db="EMBL/GenBank/DDBJ databases">
        <authorList>
            <person name="Li T."/>
            <person name="Hu X."/>
            <person name="Zhang T."/>
            <person name="Song X."/>
            <person name="Zhang H."/>
            <person name="Dai N."/>
            <person name="Sheng W."/>
            <person name="Hou X."/>
            <person name="Wei L."/>
        </authorList>
    </citation>
    <scope>NUCLEOTIDE SEQUENCE</scope>
    <source>
        <strain evidence="2">G02</strain>
        <tissue evidence="2">Leaf</tissue>
    </source>
</reference>
<gene>
    <name evidence="2" type="ORF">Sradi_0192600</name>
</gene>
<reference evidence="2" key="2">
    <citation type="journal article" date="2024" name="Plant">
        <title>Genomic evolution and insights into agronomic trait innovations of Sesamum species.</title>
        <authorList>
            <person name="Miao H."/>
            <person name="Wang L."/>
            <person name="Qu L."/>
            <person name="Liu H."/>
            <person name="Sun Y."/>
            <person name="Le M."/>
            <person name="Wang Q."/>
            <person name="Wei S."/>
            <person name="Zheng Y."/>
            <person name="Lin W."/>
            <person name="Duan Y."/>
            <person name="Cao H."/>
            <person name="Xiong S."/>
            <person name="Wang X."/>
            <person name="Wei L."/>
            <person name="Li C."/>
            <person name="Ma Q."/>
            <person name="Ju M."/>
            <person name="Zhao R."/>
            <person name="Li G."/>
            <person name="Mu C."/>
            <person name="Tian Q."/>
            <person name="Mei H."/>
            <person name="Zhang T."/>
            <person name="Gao T."/>
            <person name="Zhang H."/>
        </authorList>
    </citation>
    <scope>NUCLEOTIDE SEQUENCE</scope>
    <source>
        <strain evidence="2">G02</strain>
    </source>
</reference>
<dbReference type="InterPro" id="IPR026960">
    <property type="entry name" value="RVT-Znf"/>
</dbReference>
<dbReference type="Pfam" id="PF13966">
    <property type="entry name" value="zf-RVT"/>
    <property type="match status" value="1"/>
</dbReference>
<sequence>MAAHDLFQAGCRWRVGSGSNIRIWADPWLPRPRSFLPITPAPASLLHTQVSELLNLTGDDWDVEKVHGLFWPMDSEMILSIPLSRVGAPDLVIWHYSHNGIFSVRSAYHLACSLEDRPCSSSVHTSKQSWWRRVWQATIPNKVKVFVWRACTNAIPTGENLSRRIPGTKVECPLYGESKEDRLHIFLLCLFARQVWGLSHLPTSLTSLHIPDFWSWMMAAAAQLDGMDFGFFLCLCWSIWWCRNAKLMQGNSLAPPYVHYFTSTFLAAFRSQALGGTPAAADAVVSPSNWQAPPSGCIKVNFDSATFRTGTELGIGVIARDASGSCVAWLSRRFSRMGSAEAAEILAARDAVYFAVR</sequence>